<accession>A0A9D4CJD5</accession>
<proteinExistence type="predicted"/>
<protein>
    <submittedName>
        <fullName evidence="1">Uncharacterized protein</fullName>
    </submittedName>
</protein>
<sequence>MKMMCDFEENDFLLTMVKTLCGPMLRTVQKQLKDFLLGGQFSECTAQEDFQRTAYAHVTNLGCEHHFCDLYSSQRRRPNASFHHHMSVQLLKRNSQPLFQWLGNMDSNEQDQLLKTACGGGRLMRKRHREDEDGVDKDIFNQMHEAQSNKKKEVHEEEDYAINIRLEKRTYKS</sequence>
<reference evidence="1" key="1">
    <citation type="journal article" date="2019" name="bioRxiv">
        <title>The Genome of the Zebra Mussel, Dreissena polymorpha: A Resource for Invasive Species Research.</title>
        <authorList>
            <person name="McCartney M.A."/>
            <person name="Auch B."/>
            <person name="Kono T."/>
            <person name="Mallez S."/>
            <person name="Zhang Y."/>
            <person name="Obille A."/>
            <person name="Becker A."/>
            <person name="Abrahante J.E."/>
            <person name="Garbe J."/>
            <person name="Badalamenti J.P."/>
            <person name="Herman A."/>
            <person name="Mangelson H."/>
            <person name="Liachko I."/>
            <person name="Sullivan S."/>
            <person name="Sone E.D."/>
            <person name="Koren S."/>
            <person name="Silverstein K.A.T."/>
            <person name="Beckman K.B."/>
            <person name="Gohl D.M."/>
        </authorList>
    </citation>
    <scope>NUCLEOTIDE SEQUENCE</scope>
    <source>
        <strain evidence="1">Duluth1</strain>
        <tissue evidence="1">Whole animal</tissue>
    </source>
</reference>
<dbReference type="Proteomes" id="UP000828390">
    <property type="component" value="Unassembled WGS sequence"/>
</dbReference>
<dbReference type="EMBL" id="JAIWYP010000012">
    <property type="protein sequence ID" value="KAH3725617.1"/>
    <property type="molecule type" value="Genomic_DNA"/>
</dbReference>
<dbReference type="AlphaFoldDB" id="A0A9D4CJD5"/>
<gene>
    <name evidence="1" type="ORF">DPMN_051464</name>
</gene>
<name>A0A9D4CJD5_DREPO</name>
<organism evidence="1 2">
    <name type="scientific">Dreissena polymorpha</name>
    <name type="common">Zebra mussel</name>
    <name type="synonym">Mytilus polymorpha</name>
    <dbReference type="NCBI Taxonomy" id="45954"/>
    <lineage>
        <taxon>Eukaryota</taxon>
        <taxon>Metazoa</taxon>
        <taxon>Spiralia</taxon>
        <taxon>Lophotrochozoa</taxon>
        <taxon>Mollusca</taxon>
        <taxon>Bivalvia</taxon>
        <taxon>Autobranchia</taxon>
        <taxon>Heteroconchia</taxon>
        <taxon>Euheterodonta</taxon>
        <taxon>Imparidentia</taxon>
        <taxon>Neoheterodontei</taxon>
        <taxon>Myida</taxon>
        <taxon>Dreissenoidea</taxon>
        <taxon>Dreissenidae</taxon>
        <taxon>Dreissena</taxon>
    </lineage>
</organism>
<keyword evidence="2" id="KW-1185">Reference proteome</keyword>
<comment type="caution">
    <text evidence="1">The sequence shown here is derived from an EMBL/GenBank/DDBJ whole genome shotgun (WGS) entry which is preliminary data.</text>
</comment>
<reference evidence="1" key="2">
    <citation type="submission" date="2020-11" db="EMBL/GenBank/DDBJ databases">
        <authorList>
            <person name="McCartney M.A."/>
            <person name="Auch B."/>
            <person name="Kono T."/>
            <person name="Mallez S."/>
            <person name="Becker A."/>
            <person name="Gohl D.M."/>
            <person name="Silverstein K.A.T."/>
            <person name="Koren S."/>
            <person name="Bechman K.B."/>
            <person name="Herman A."/>
            <person name="Abrahante J.E."/>
            <person name="Garbe J."/>
        </authorList>
    </citation>
    <scope>NUCLEOTIDE SEQUENCE</scope>
    <source>
        <strain evidence="1">Duluth1</strain>
        <tissue evidence="1">Whole animal</tissue>
    </source>
</reference>
<evidence type="ECO:0000313" key="1">
    <source>
        <dbReference type="EMBL" id="KAH3725617.1"/>
    </source>
</evidence>
<evidence type="ECO:0000313" key="2">
    <source>
        <dbReference type="Proteomes" id="UP000828390"/>
    </source>
</evidence>